<keyword evidence="6" id="KW-0805">Transcription regulation</keyword>
<feature type="region of interest" description="Disordered" evidence="10">
    <location>
        <begin position="1688"/>
        <end position="1745"/>
    </location>
</feature>
<accession>A0A6L2Q8I1</accession>
<keyword evidence="13" id="KW-1185">Reference proteome</keyword>
<comment type="subcellular location">
    <subcellularLocation>
        <location evidence="1">Nucleus</location>
    </subcellularLocation>
</comment>
<evidence type="ECO:0000256" key="9">
    <source>
        <dbReference type="PROSITE-ProRule" id="PRU00042"/>
    </source>
</evidence>
<keyword evidence="3" id="KW-0677">Repeat</keyword>
<feature type="compositionally biased region" description="Basic and acidic residues" evidence="10">
    <location>
        <begin position="14"/>
        <end position="31"/>
    </location>
</feature>
<name>A0A6L2Q8I1_COPFO</name>
<reference evidence="13" key="1">
    <citation type="submission" date="2020-01" db="EMBL/GenBank/DDBJ databases">
        <title>Draft genome sequence of the Termite Coptotermes fromosanus.</title>
        <authorList>
            <person name="Itakura S."/>
            <person name="Yosikawa Y."/>
            <person name="Umezawa K."/>
        </authorList>
    </citation>
    <scope>NUCLEOTIDE SEQUENCE [LARGE SCALE GENOMIC DNA]</scope>
</reference>
<gene>
    <name evidence="12" type="ORF">Cfor_10895</name>
</gene>
<dbReference type="Pfam" id="PF00096">
    <property type="entry name" value="zf-C2H2"/>
    <property type="match status" value="5"/>
</dbReference>
<evidence type="ECO:0000313" key="12">
    <source>
        <dbReference type="EMBL" id="GFG39165.1"/>
    </source>
</evidence>
<keyword evidence="2" id="KW-0479">Metal-binding</keyword>
<feature type="domain" description="C2H2-type" evidence="11">
    <location>
        <begin position="185"/>
        <end position="212"/>
    </location>
</feature>
<feature type="compositionally biased region" description="Low complexity" evidence="10">
    <location>
        <begin position="2001"/>
        <end position="2010"/>
    </location>
</feature>
<feature type="region of interest" description="Disordered" evidence="10">
    <location>
        <begin position="839"/>
        <end position="862"/>
    </location>
</feature>
<dbReference type="PANTHER" id="PTHR46451:SF1">
    <property type="entry name" value="RAS-RESPONSIVE ELEMENT-BINDING PROTEIN 1"/>
    <property type="match status" value="1"/>
</dbReference>
<dbReference type="Gene3D" id="3.30.160.60">
    <property type="entry name" value="Classic Zinc Finger"/>
    <property type="match status" value="11"/>
</dbReference>
<evidence type="ECO:0000256" key="8">
    <source>
        <dbReference type="ARBA" id="ARBA00023242"/>
    </source>
</evidence>
<dbReference type="InterPro" id="IPR052795">
    <property type="entry name" value="RREB1"/>
</dbReference>
<dbReference type="GO" id="GO:0005634">
    <property type="term" value="C:nucleus"/>
    <property type="evidence" value="ECO:0007669"/>
    <property type="project" value="UniProtKB-SubCell"/>
</dbReference>
<keyword evidence="7" id="KW-0804">Transcription</keyword>
<feature type="region of interest" description="Disordered" evidence="10">
    <location>
        <begin position="463"/>
        <end position="509"/>
    </location>
</feature>
<feature type="compositionally biased region" description="Acidic residues" evidence="10">
    <location>
        <begin position="1411"/>
        <end position="1432"/>
    </location>
</feature>
<keyword evidence="8" id="KW-0539">Nucleus</keyword>
<feature type="region of interest" description="Disordered" evidence="10">
    <location>
        <begin position="1826"/>
        <end position="1861"/>
    </location>
</feature>
<dbReference type="GO" id="GO:0008270">
    <property type="term" value="F:zinc ion binding"/>
    <property type="evidence" value="ECO:0007669"/>
    <property type="project" value="UniProtKB-KW"/>
</dbReference>
<feature type="domain" description="C2H2-type" evidence="11">
    <location>
        <begin position="686"/>
        <end position="714"/>
    </location>
</feature>
<feature type="non-terminal residue" evidence="12">
    <location>
        <position position="1"/>
    </location>
</feature>
<dbReference type="PROSITE" id="PS50157">
    <property type="entry name" value="ZINC_FINGER_C2H2_2"/>
    <property type="match status" value="13"/>
</dbReference>
<dbReference type="GO" id="GO:0001228">
    <property type="term" value="F:DNA-binding transcription activator activity, RNA polymerase II-specific"/>
    <property type="evidence" value="ECO:0007669"/>
    <property type="project" value="TreeGrafter"/>
</dbReference>
<evidence type="ECO:0000256" key="4">
    <source>
        <dbReference type="ARBA" id="ARBA00022771"/>
    </source>
</evidence>
<feature type="compositionally biased region" description="Basic and acidic residues" evidence="10">
    <location>
        <begin position="77"/>
        <end position="100"/>
    </location>
</feature>
<dbReference type="FunFam" id="3.30.160.60:FF:002512">
    <property type="entry name" value="Pebbled, isoform A"/>
    <property type="match status" value="1"/>
</dbReference>
<evidence type="ECO:0000313" key="13">
    <source>
        <dbReference type="Proteomes" id="UP000502823"/>
    </source>
</evidence>
<dbReference type="FunFam" id="3.30.160.60:FF:002095">
    <property type="entry name" value="ras-responsive element-binding protein 1"/>
    <property type="match status" value="1"/>
</dbReference>
<evidence type="ECO:0000256" key="2">
    <source>
        <dbReference type="ARBA" id="ARBA00022723"/>
    </source>
</evidence>
<feature type="domain" description="C2H2-type" evidence="11">
    <location>
        <begin position="1788"/>
        <end position="1816"/>
    </location>
</feature>
<feature type="domain" description="C2H2-type" evidence="11">
    <location>
        <begin position="437"/>
        <end position="465"/>
    </location>
</feature>
<feature type="compositionally biased region" description="Polar residues" evidence="10">
    <location>
        <begin position="1232"/>
        <end position="1247"/>
    </location>
</feature>
<proteinExistence type="predicted"/>
<feature type="region of interest" description="Disordered" evidence="10">
    <location>
        <begin position="1987"/>
        <end position="2010"/>
    </location>
</feature>
<evidence type="ECO:0000256" key="6">
    <source>
        <dbReference type="ARBA" id="ARBA00023015"/>
    </source>
</evidence>
<feature type="domain" description="C2H2-type" evidence="11">
    <location>
        <begin position="1551"/>
        <end position="1578"/>
    </location>
</feature>
<dbReference type="InterPro" id="IPR013087">
    <property type="entry name" value="Znf_C2H2_type"/>
</dbReference>
<dbReference type="FunFam" id="3.30.160.60:FF:001289">
    <property type="entry name" value="Zinc finger protein 574"/>
    <property type="match status" value="1"/>
</dbReference>
<dbReference type="GO" id="GO:0000978">
    <property type="term" value="F:RNA polymerase II cis-regulatory region sequence-specific DNA binding"/>
    <property type="evidence" value="ECO:0007669"/>
    <property type="project" value="TreeGrafter"/>
</dbReference>
<feature type="region of interest" description="Disordered" evidence="10">
    <location>
        <begin position="936"/>
        <end position="1025"/>
    </location>
</feature>
<feature type="compositionally biased region" description="Acidic residues" evidence="10">
    <location>
        <begin position="1493"/>
        <end position="1504"/>
    </location>
</feature>
<evidence type="ECO:0000256" key="7">
    <source>
        <dbReference type="ARBA" id="ARBA00023163"/>
    </source>
</evidence>
<keyword evidence="5" id="KW-0862">Zinc</keyword>
<dbReference type="EMBL" id="BLKM01000871">
    <property type="protein sequence ID" value="GFG39165.1"/>
    <property type="molecule type" value="Genomic_DNA"/>
</dbReference>
<feature type="region of interest" description="Disordered" evidence="10">
    <location>
        <begin position="1387"/>
        <end position="1447"/>
    </location>
</feature>
<feature type="compositionally biased region" description="Polar residues" evidence="10">
    <location>
        <begin position="218"/>
        <end position="248"/>
    </location>
</feature>
<feature type="region of interest" description="Disordered" evidence="10">
    <location>
        <begin position="1656"/>
        <end position="1676"/>
    </location>
</feature>
<keyword evidence="4 9" id="KW-0863">Zinc-finger</keyword>
<feature type="region of interest" description="Disordered" evidence="10">
    <location>
        <begin position="1490"/>
        <end position="1540"/>
    </location>
</feature>
<evidence type="ECO:0000259" key="11">
    <source>
        <dbReference type="PROSITE" id="PS50157"/>
    </source>
</evidence>
<dbReference type="FunFam" id="3.30.160.60:FF:000682">
    <property type="entry name" value="ras-responsive element-binding protein 1 isoform X1"/>
    <property type="match status" value="1"/>
</dbReference>
<feature type="domain" description="C2H2-type" evidence="11">
    <location>
        <begin position="628"/>
        <end position="655"/>
    </location>
</feature>
<dbReference type="FunCoup" id="A0A6L2Q8I1">
    <property type="interactions" value="119"/>
</dbReference>
<feature type="compositionally biased region" description="Polar residues" evidence="10">
    <location>
        <begin position="469"/>
        <end position="480"/>
    </location>
</feature>
<dbReference type="PROSITE" id="PS00028">
    <property type="entry name" value="ZINC_FINGER_C2H2_1"/>
    <property type="match status" value="13"/>
</dbReference>
<evidence type="ECO:0000256" key="10">
    <source>
        <dbReference type="SAM" id="MobiDB-lite"/>
    </source>
</evidence>
<feature type="compositionally biased region" description="Polar residues" evidence="10">
    <location>
        <begin position="1387"/>
        <end position="1401"/>
    </location>
</feature>
<dbReference type="SUPFAM" id="SSF57667">
    <property type="entry name" value="beta-beta-alpha zinc fingers"/>
    <property type="match status" value="6"/>
</dbReference>
<evidence type="ECO:0000256" key="5">
    <source>
        <dbReference type="ARBA" id="ARBA00022833"/>
    </source>
</evidence>
<feature type="domain" description="C2H2-type" evidence="11">
    <location>
        <begin position="1904"/>
        <end position="1931"/>
    </location>
</feature>
<dbReference type="FunFam" id="3.30.160.60:FF:001788">
    <property type="entry name" value="ras-responsive element-binding protein 1"/>
    <property type="match status" value="1"/>
</dbReference>
<sequence>SPVDSITDANLGAEIHHEPSRTDSETFEGTRHTTKTANEEVGEDRDCSTTNEDMCSNNNSKSQSNERNETGCSDCNDITKSDESRENSEVNSDSRTRTLSDDDPDAEECGAEGRDLEIKYLCPICDTVLSSQHDFTLHIRSHNNDGENLAVDCLKTFTCKICHKVLSSSSSLDRHVLVHSGERPFKCLICGVAFTTNGNMHRHMRTHSSPASKSESSNNYESDGSTDSSASFNSKKSPLSSPQPGNSNAKKRRVGNHTPSPTETQSSGSSSSGSYQSPNGNENLNKRKLPELFPSDATESNESTSRRRIKAVPNSHHDKHECSPEQSLQCPVCDREDFVSLNILETHMEESHPEYQIRCHICDLTFKNNRALKLHRQTAQHENFSKGTKSNSQQQHNTTVLGFNDLTFVDFSSKKFPHIAVAVCEKSLHKPSSPIKFQCNKCGHAFPCATALHIHQTDSHVRCSEYQGDPSSNSDTATDLRSNRRKTPVAVRSSESEEEIEERKRDDFFAGLDLQNKSTPSSPSGCLQHNHSKKEDVFDTSVYNSPLNVERKETGDRSGESGKDLADIQSIISVTSAGGLLQDLSKSPPQVGTLTSDCGVRLDAVTGEEEQQDCFAAEFRRMKLKGEFPCRLCTAVFPNLRALKGHNRSHLSSSVGIFRCNMCPYTNPDKATLVRHMRTHNGDRPYECALCNYAFTTKANCERHLRNRHSKLSREDVKKSIIYHPSEDPTNDPDLQAKVQAREDVKRSLVFNNQHSSSLDDLNATEHSSCYQHSLSEHKRSYSPDEKLVTLQQYEEFRHESRQTQSPHLNITEQHLAGKKQASVWEKTQEAATMTNCVREGNDGEDEDTSHDGDLDKEGESIDRISSIEALVSLTKNNTNTFPKLPASENQRFSNKEMIKVAPLRHLVGTFPSPERDVDSPLDLSMDALDLSKRREPYSKSFSATPTKESDDAEPQDLSKKSRSSEFINKRRSPSTVFSPKLEHSLRNESIGSHQHGSLVQQRLTSNKGTAMSSHENSPSPTTLPKLDLNAAGFYGNQQLNHLYLNSNGFPFHQAQAPFALHSYFMPPAPALLQSSNMEELRSRLHKELINNLQLSGGTIFDPMMVSTAERLQAIHSQAFTDYSRGKPDVTMGYGNFKAEETRQPQVMPAKDFDKSASSSGISKTPAVVKVSVTPKSARERDNSSVKMVIKNGVLMPKQKQRRYRTERPFACEHCSARFTLRSNMERHIKQQHPQYWTQRQRNNVGTSGPGRRSHCSLTANLNIANHQGVSDTDNVSTQSKNNMLTQHIPAVINVAESSNNYQISHLIQDNVHPNKEEDVQHPIVVPKIKEEITTDSGLFEIVHKTKDNSSIIIINNNNNNNNNYSKTFISEEVKLAIAQQLKSKLNNPVPTVSGNETTGRSQEEIKKDVDEDNDDESELVIDEGKDVEEDAMEKKQSKEETKDKFSEGNIRVGVSSSAKDVDLASVSRLLDNATTHTQAFQRYFRGTHDGEDALEGSEEDEEGLVAGSNSEGNNSGSDENKSECELGNTNTSTTGVEKKKSAYSLAPNRVSCPYCPRTFPWTSSLRRHVLTHTGQKPYKCPHCSLLFTTKSNCDRHLLRKHGSQSASSASQGGSSSSSSETSPGSNSGNYTMRNVPERPYKCNYCPSSTFSTQSNLKKHVQTKHSPVSPGPALQPLIPRTVMSAEEGWNASTAGSSRPDSRYGGDESHGSGSDDAGDDRGTAQWEGSVKQQELDDRSVNNLSSSAADCQRSQLLSNNAAEGPKVYTSALETHTGGTTAVVSSADLPFKCHLCEGSYAERQEALEHIRESHPSEFELLMSKGALDSSCSTGTEDNNNVSSSSSSSVAPHPDDGNAGGEEGLEQLRGKFPDYANRKVKCAFCMRRFWSAEDLRRHMRTHTGERPFSCDICRRRFTLKHSMLRHRKKHSNSTALYNSSATSTEDVSVVSGDEDHPSSGTALHSMLHHHTKKQHTGEDAARISADEEVGASLSGPVDGKPLKMTNHNNNNITTTSANKSIKQWDNDSENFTASAAAKILSSKFSLCTMGTPDRRDDAEDDNTDLIGNLLGIQGSIIDKVLQSKSAADEAARLFGVQNGENQE</sequence>
<dbReference type="OrthoDB" id="6077919at2759"/>
<feature type="region of interest" description="Disordered" evidence="10">
    <location>
        <begin position="1600"/>
        <end position="1634"/>
    </location>
</feature>
<protein>
    <recommendedName>
        <fullName evidence="11">C2H2-type domain-containing protein</fullName>
    </recommendedName>
</protein>
<feature type="region of interest" description="Disordered" evidence="10">
    <location>
        <begin position="1"/>
        <end position="109"/>
    </location>
</feature>
<feature type="region of interest" description="Disordered" evidence="10">
    <location>
        <begin position="201"/>
        <end position="324"/>
    </location>
</feature>
<evidence type="ECO:0000256" key="1">
    <source>
        <dbReference type="ARBA" id="ARBA00004123"/>
    </source>
</evidence>
<feature type="region of interest" description="Disordered" evidence="10">
    <location>
        <begin position="1232"/>
        <end position="1253"/>
    </location>
</feature>
<dbReference type="InterPro" id="IPR036236">
    <property type="entry name" value="Znf_C2H2_sf"/>
</dbReference>
<feature type="domain" description="C2H2-type" evidence="11">
    <location>
        <begin position="157"/>
        <end position="184"/>
    </location>
</feature>
<feature type="domain" description="C2H2-type" evidence="11">
    <location>
        <begin position="1876"/>
        <end position="1903"/>
    </location>
</feature>
<dbReference type="Proteomes" id="UP000502823">
    <property type="component" value="Unassembled WGS sequence"/>
</dbReference>
<feature type="compositionally biased region" description="Polar residues" evidence="10">
    <location>
        <begin position="1928"/>
        <end position="1942"/>
    </location>
</feature>
<feature type="domain" description="C2H2-type" evidence="11">
    <location>
        <begin position="658"/>
        <end position="685"/>
    </location>
</feature>
<feature type="compositionally biased region" description="Basic and acidic residues" evidence="10">
    <location>
        <begin position="850"/>
        <end position="862"/>
    </location>
</feature>
<feature type="compositionally biased region" description="Low complexity" evidence="10">
    <location>
        <begin position="208"/>
        <end position="217"/>
    </location>
</feature>
<dbReference type="PANTHER" id="PTHR46451">
    <property type="entry name" value="RAS-RESPONSIVE ELEMENT-BINDING PROTEIN 1"/>
    <property type="match status" value="1"/>
</dbReference>
<feature type="domain" description="C2H2-type" evidence="11">
    <location>
        <begin position="1579"/>
        <end position="1607"/>
    </location>
</feature>
<feature type="compositionally biased region" description="Low complexity" evidence="10">
    <location>
        <begin position="258"/>
        <end position="278"/>
    </location>
</feature>
<feature type="compositionally biased region" description="Low complexity" evidence="10">
    <location>
        <begin position="1835"/>
        <end position="1846"/>
    </location>
</feature>
<feature type="compositionally biased region" description="Low complexity" evidence="10">
    <location>
        <begin position="1508"/>
        <end position="1518"/>
    </location>
</feature>
<feature type="domain" description="C2H2-type" evidence="11">
    <location>
        <begin position="120"/>
        <end position="147"/>
    </location>
</feature>
<feature type="compositionally biased region" description="Polar residues" evidence="10">
    <location>
        <begin position="48"/>
        <end position="63"/>
    </location>
</feature>
<feature type="compositionally biased region" description="Basic and acidic residues" evidence="10">
    <location>
        <begin position="1699"/>
        <end position="1709"/>
    </location>
</feature>
<evidence type="ECO:0000256" key="3">
    <source>
        <dbReference type="ARBA" id="ARBA00022737"/>
    </source>
</evidence>
<feature type="region of interest" description="Disordered" evidence="10">
    <location>
        <begin position="1920"/>
        <end position="1968"/>
    </location>
</feature>
<comment type="caution">
    <text evidence="12">The sequence shown here is derived from an EMBL/GenBank/DDBJ whole genome shotgun (WGS) entry which is preliminary data.</text>
</comment>
<feature type="compositionally biased region" description="Basic and acidic residues" evidence="10">
    <location>
        <begin position="1433"/>
        <end position="1447"/>
    </location>
</feature>
<feature type="compositionally biased region" description="Polar residues" evidence="10">
    <location>
        <begin position="988"/>
        <end position="1023"/>
    </location>
</feature>
<feature type="domain" description="C2H2-type" evidence="11">
    <location>
        <begin position="1210"/>
        <end position="1233"/>
    </location>
</feature>
<feature type="compositionally biased region" description="Low complexity" evidence="10">
    <location>
        <begin position="1604"/>
        <end position="1630"/>
    </location>
</feature>
<organism evidence="12 13">
    <name type="scientific">Coptotermes formosanus</name>
    <name type="common">Formosan subterranean termite</name>
    <dbReference type="NCBI Taxonomy" id="36987"/>
    <lineage>
        <taxon>Eukaryota</taxon>
        <taxon>Metazoa</taxon>
        <taxon>Ecdysozoa</taxon>
        <taxon>Arthropoda</taxon>
        <taxon>Hexapoda</taxon>
        <taxon>Insecta</taxon>
        <taxon>Pterygota</taxon>
        <taxon>Neoptera</taxon>
        <taxon>Polyneoptera</taxon>
        <taxon>Dictyoptera</taxon>
        <taxon>Blattodea</taxon>
        <taxon>Blattoidea</taxon>
        <taxon>Termitoidae</taxon>
        <taxon>Rhinotermitidae</taxon>
        <taxon>Coptotermes</taxon>
    </lineage>
</organism>
<dbReference type="FunFam" id="3.30.160.60:FF:001782">
    <property type="entry name" value="Ras-responsive element-binding protein 1a"/>
    <property type="match status" value="1"/>
</dbReference>
<dbReference type="InParanoid" id="A0A6L2Q8I1"/>
<dbReference type="SMART" id="SM00355">
    <property type="entry name" value="ZnF_C2H2"/>
    <property type="match status" value="16"/>
</dbReference>